<keyword evidence="3" id="KW-0808">Transferase</keyword>
<protein>
    <submittedName>
        <fullName evidence="3">ThiF family adenylyltransferase</fullName>
    </submittedName>
</protein>
<organism evidence="3 4">
    <name type="scientific">Aminobacter anthyllidis</name>
    <dbReference type="NCBI Taxonomy" id="1035067"/>
    <lineage>
        <taxon>Bacteria</taxon>
        <taxon>Pseudomonadati</taxon>
        <taxon>Pseudomonadota</taxon>
        <taxon>Alphaproteobacteria</taxon>
        <taxon>Hyphomicrobiales</taxon>
        <taxon>Phyllobacteriaceae</taxon>
        <taxon>Aminobacter</taxon>
    </lineage>
</organism>
<dbReference type="RefSeq" id="WP_214393636.1">
    <property type="nucleotide sequence ID" value="NZ_JAFLWW010000014.1"/>
</dbReference>
<dbReference type="AlphaFoldDB" id="A0A9X1AHS9"/>
<dbReference type="CDD" id="cd01483">
    <property type="entry name" value="E1_enzyme_family"/>
    <property type="match status" value="1"/>
</dbReference>
<dbReference type="GO" id="GO:0016779">
    <property type="term" value="F:nucleotidyltransferase activity"/>
    <property type="evidence" value="ECO:0007669"/>
    <property type="project" value="UniProtKB-KW"/>
</dbReference>
<evidence type="ECO:0000259" key="2">
    <source>
        <dbReference type="Pfam" id="PF20590"/>
    </source>
</evidence>
<proteinExistence type="predicted"/>
<evidence type="ECO:0000313" key="3">
    <source>
        <dbReference type="EMBL" id="MBT1159831.1"/>
    </source>
</evidence>
<evidence type="ECO:0000313" key="4">
    <source>
        <dbReference type="Proteomes" id="UP001138921"/>
    </source>
</evidence>
<keyword evidence="3" id="KW-0548">Nucleotidyltransferase</keyword>
<dbReference type="Pfam" id="PF00899">
    <property type="entry name" value="ThiF"/>
    <property type="match status" value="1"/>
</dbReference>
<sequence>MSADLISRDPHLKRLLDEGFELEMRELVLLLVHSVPYVKRDKSLGRGTLVCTLSLDTQGLTSTPQTDHTMWFTGETPCHRDGTPMTNIIHNSNEATVGSDIKVYHYFSSKPEGTGQYANIYDKVVTYESHLGAAARSHDKTANARTGVTLASAEDDSPFAIPDSASARYGIVIANRKLKGRIAIIGLGGTGAYLLDLAAKTRVAEIHIYDDDQLLNHNLFRSPGAPELALAKNFPRKVDYYAALYARIHKGVKPHATRVKADNIDEFAGYDFVFVCVDKGSSRRVIAEGLVRLGIPFVDTGIGLGLDDNTLDGCARATFIAPGTPWAEVATHLSFGDDDEEADVYGTEIQTAELNALNAIMAIMRWKRWLTFYRDERNERNATYMIEGNNITNRGA</sequence>
<keyword evidence="4" id="KW-1185">Reference proteome</keyword>
<dbReference type="Proteomes" id="UP001138921">
    <property type="component" value="Unassembled WGS sequence"/>
</dbReference>
<dbReference type="Gene3D" id="3.40.50.720">
    <property type="entry name" value="NAD(P)-binding Rossmann-like Domain"/>
    <property type="match status" value="1"/>
</dbReference>
<dbReference type="InterPro" id="IPR035985">
    <property type="entry name" value="Ubiquitin-activating_enz"/>
</dbReference>
<dbReference type="EMBL" id="JAFLWW010000014">
    <property type="protein sequence ID" value="MBT1159831.1"/>
    <property type="molecule type" value="Genomic_DNA"/>
</dbReference>
<name>A0A9X1AHS9_9HYPH</name>
<feature type="domain" description="THIF-type NAD/FAD binding fold" evidence="1">
    <location>
        <begin position="179"/>
        <end position="310"/>
    </location>
</feature>
<dbReference type="NCBIfam" id="NF004805">
    <property type="entry name" value="PRK06153.1-4"/>
    <property type="match status" value="1"/>
</dbReference>
<dbReference type="InterPro" id="IPR046741">
    <property type="entry name" value="DUF6791"/>
</dbReference>
<dbReference type="InterPro" id="IPR000594">
    <property type="entry name" value="ThiF_NAD_FAD-bd"/>
</dbReference>
<dbReference type="NCBIfam" id="NF004804">
    <property type="entry name" value="PRK06153.1-3"/>
    <property type="match status" value="1"/>
</dbReference>
<gene>
    <name evidence="3" type="ORF">J1C56_30215</name>
</gene>
<reference evidence="3" key="1">
    <citation type="journal article" date="2021" name="Microorganisms">
        <title>Phylogenomic Reconstruction and Metabolic Potential of the Genus Aminobacter.</title>
        <authorList>
            <person name="Artuso I."/>
            <person name="Turrini P."/>
            <person name="Pirolo M."/>
            <person name="Lugli G.A."/>
            <person name="Ventura M."/>
            <person name="Visca P."/>
        </authorList>
    </citation>
    <scope>NUCLEOTIDE SEQUENCE</scope>
    <source>
        <strain evidence="3">LMG 26462</strain>
    </source>
</reference>
<dbReference type="SUPFAM" id="SSF69572">
    <property type="entry name" value="Activating enzymes of the ubiquitin-like proteins"/>
    <property type="match status" value="1"/>
</dbReference>
<accession>A0A9X1AHS9</accession>
<comment type="caution">
    <text evidence="3">The sequence shown here is derived from an EMBL/GenBank/DDBJ whole genome shotgun (WGS) entry which is preliminary data.</text>
</comment>
<evidence type="ECO:0000259" key="1">
    <source>
        <dbReference type="Pfam" id="PF00899"/>
    </source>
</evidence>
<reference evidence="3" key="2">
    <citation type="submission" date="2021-03" db="EMBL/GenBank/DDBJ databases">
        <authorList>
            <person name="Artuso I."/>
            <person name="Turrini P."/>
            <person name="Pirolo M."/>
            <person name="Lugli G.A."/>
            <person name="Ventura M."/>
            <person name="Visca P."/>
        </authorList>
    </citation>
    <scope>NUCLEOTIDE SEQUENCE</scope>
    <source>
        <strain evidence="3">LMG 26462</strain>
    </source>
</reference>
<dbReference type="Pfam" id="PF20590">
    <property type="entry name" value="DUF6791"/>
    <property type="match status" value="1"/>
</dbReference>
<feature type="domain" description="DUF6791" evidence="2">
    <location>
        <begin position="11"/>
        <end position="163"/>
    </location>
</feature>
<dbReference type="GO" id="GO:0008641">
    <property type="term" value="F:ubiquitin-like modifier activating enzyme activity"/>
    <property type="evidence" value="ECO:0007669"/>
    <property type="project" value="InterPro"/>
</dbReference>